<dbReference type="RefSeq" id="WP_309769576.1">
    <property type="nucleotide sequence ID" value="NZ_JAVIZC010000001.1"/>
</dbReference>
<dbReference type="EC" id="4.1.3.25" evidence="8"/>
<feature type="binding site" evidence="6">
    <location>
        <position position="150"/>
    </location>
    <ligand>
        <name>Mg(2+)</name>
        <dbReference type="ChEBI" id="CHEBI:18420"/>
    </ligand>
</feature>
<organism evidence="8 9">
    <name type="scientific">Agrobacterium larrymoorei</name>
    <dbReference type="NCBI Taxonomy" id="160699"/>
    <lineage>
        <taxon>Bacteria</taxon>
        <taxon>Pseudomonadati</taxon>
        <taxon>Pseudomonadota</taxon>
        <taxon>Alphaproteobacteria</taxon>
        <taxon>Hyphomicrobiales</taxon>
        <taxon>Rhizobiaceae</taxon>
        <taxon>Rhizobium/Agrobacterium group</taxon>
        <taxon>Agrobacterium</taxon>
    </lineage>
</organism>
<evidence type="ECO:0000313" key="8">
    <source>
        <dbReference type="EMBL" id="MDR6100518.1"/>
    </source>
</evidence>
<keyword evidence="3 6" id="KW-0479">Metal-binding</keyword>
<reference evidence="8" key="1">
    <citation type="submission" date="2023-08" db="EMBL/GenBank/DDBJ databases">
        <title>Functional and genomic diversity of the sorghum phyllosphere microbiome.</title>
        <authorList>
            <person name="Shade A."/>
        </authorList>
    </citation>
    <scope>NUCLEOTIDE SEQUENCE</scope>
    <source>
        <strain evidence="8">SORGH_AS_0974</strain>
    </source>
</reference>
<dbReference type="SUPFAM" id="SSF51621">
    <property type="entry name" value="Phosphoenolpyruvate/pyruvate domain"/>
    <property type="match status" value="1"/>
</dbReference>
<comment type="similarity">
    <text evidence="2">Belongs to the HpcH/HpaI aldolase family.</text>
</comment>
<evidence type="ECO:0000256" key="4">
    <source>
        <dbReference type="ARBA" id="ARBA00022842"/>
    </source>
</evidence>
<dbReference type="Pfam" id="PF03328">
    <property type="entry name" value="HpcH_HpaI"/>
    <property type="match status" value="1"/>
</dbReference>
<name>A0AAJ2BAU4_9HYPH</name>
<feature type="domain" description="HpcH/HpaI aldolase/citrate lyase" evidence="7">
    <location>
        <begin position="5"/>
        <end position="216"/>
    </location>
</feature>
<evidence type="ECO:0000256" key="6">
    <source>
        <dbReference type="PIRSR" id="PIRSR015582-2"/>
    </source>
</evidence>
<protein>
    <submittedName>
        <fullName evidence="8">(S)-citramalyl-CoA lyase</fullName>
        <ecNumber evidence="8">4.1.3.25</ecNumber>
    </submittedName>
</protein>
<dbReference type="GO" id="GO:0000287">
    <property type="term" value="F:magnesium ion binding"/>
    <property type="evidence" value="ECO:0007669"/>
    <property type="project" value="TreeGrafter"/>
</dbReference>
<dbReference type="PANTHER" id="PTHR32308:SF0">
    <property type="entry name" value="HPCH_HPAI ALDOLASE_CITRATE LYASE DOMAIN-CONTAINING PROTEIN"/>
    <property type="match status" value="1"/>
</dbReference>
<accession>A0AAJ2BAU4</accession>
<dbReference type="InterPro" id="IPR005000">
    <property type="entry name" value="Aldolase/citrate-lyase_domain"/>
</dbReference>
<dbReference type="PANTHER" id="PTHR32308">
    <property type="entry name" value="LYASE BETA SUBUNIT, PUTATIVE (AFU_ORTHOLOGUE AFUA_4G13030)-RELATED"/>
    <property type="match status" value="1"/>
</dbReference>
<dbReference type="InterPro" id="IPR011206">
    <property type="entry name" value="Citrate_lyase_beta/mcl1/mcl2"/>
</dbReference>
<feature type="binding site" evidence="5">
    <location>
        <position position="123"/>
    </location>
    <ligand>
        <name>substrate</name>
    </ligand>
</feature>
<keyword evidence="8" id="KW-0456">Lyase</keyword>
<sequence length="284" mass="29879">MPPTRSWLFTPATRPERFSKAIEAGADVLILDLEDAVAPEDKAAARRTAFDALERARGTCARALRVNGIDTPDGLADMLALLESEAAPDFLILPKTESADHLLILDRLLARTGRDIRLVGLIESARGLAAVEGIAKAVPRLYGLMLGAADMAADLGSTSDWSALAHVRGRLIAACALGGIAAIDSPFFDIRDAVGMEQEARAAAALGFAAKAAIHPNQILPINTSLTPSEADVAEAHNILAANEKGVGVVNGRMIDEAMARKARRVLAVVGGRDVSLSEEKHNG</sequence>
<feature type="binding site" evidence="5">
    <location>
        <position position="65"/>
    </location>
    <ligand>
        <name>substrate</name>
    </ligand>
</feature>
<evidence type="ECO:0000259" key="7">
    <source>
        <dbReference type="Pfam" id="PF03328"/>
    </source>
</evidence>
<dbReference type="Gene3D" id="3.20.20.60">
    <property type="entry name" value="Phosphoenolpyruvate-binding domains"/>
    <property type="match status" value="1"/>
</dbReference>
<dbReference type="InterPro" id="IPR015813">
    <property type="entry name" value="Pyrv/PenolPyrv_kinase-like_dom"/>
</dbReference>
<dbReference type="PIRSF" id="PIRSF015582">
    <property type="entry name" value="Cit_lyase_B"/>
    <property type="match status" value="1"/>
</dbReference>
<dbReference type="Proteomes" id="UP001255601">
    <property type="component" value="Unassembled WGS sequence"/>
</dbReference>
<evidence type="ECO:0000313" key="9">
    <source>
        <dbReference type="Proteomes" id="UP001255601"/>
    </source>
</evidence>
<dbReference type="AlphaFoldDB" id="A0AAJ2BAU4"/>
<evidence type="ECO:0000256" key="1">
    <source>
        <dbReference type="ARBA" id="ARBA00001946"/>
    </source>
</evidence>
<evidence type="ECO:0000256" key="3">
    <source>
        <dbReference type="ARBA" id="ARBA00022723"/>
    </source>
</evidence>
<gene>
    <name evidence="8" type="ORF">QE369_000696</name>
</gene>
<comment type="cofactor">
    <cofactor evidence="1">
        <name>Mg(2+)</name>
        <dbReference type="ChEBI" id="CHEBI:18420"/>
    </cofactor>
</comment>
<keyword evidence="4 6" id="KW-0460">Magnesium</keyword>
<evidence type="ECO:0000256" key="2">
    <source>
        <dbReference type="ARBA" id="ARBA00005568"/>
    </source>
</evidence>
<comment type="caution">
    <text evidence="8">The sequence shown here is derived from an EMBL/GenBank/DDBJ whole genome shotgun (WGS) entry which is preliminary data.</text>
</comment>
<dbReference type="InterPro" id="IPR040442">
    <property type="entry name" value="Pyrv_kinase-like_dom_sf"/>
</dbReference>
<dbReference type="NCBIfam" id="NF038242">
    <property type="entry name" value="RipC_Ccl"/>
    <property type="match status" value="1"/>
</dbReference>
<feature type="binding site" evidence="6">
    <location>
        <position position="123"/>
    </location>
    <ligand>
        <name>Mg(2+)</name>
        <dbReference type="ChEBI" id="CHEBI:18420"/>
    </ligand>
</feature>
<dbReference type="GO" id="GO:0006107">
    <property type="term" value="P:oxaloacetate metabolic process"/>
    <property type="evidence" value="ECO:0007669"/>
    <property type="project" value="TreeGrafter"/>
</dbReference>
<proteinExistence type="inferred from homology"/>
<dbReference type="GO" id="GO:0047777">
    <property type="term" value="F:(S)-citramalyl-CoA lyase activity"/>
    <property type="evidence" value="ECO:0007669"/>
    <property type="project" value="UniProtKB-EC"/>
</dbReference>
<evidence type="ECO:0000256" key="5">
    <source>
        <dbReference type="PIRSR" id="PIRSR015582-1"/>
    </source>
</evidence>
<dbReference type="EMBL" id="JAVIZC010000001">
    <property type="protein sequence ID" value="MDR6100518.1"/>
    <property type="molecule type" value="Genomic_DNA"/>
</dbReference>